<dbReference type="Proteomes" id="UP001060215">
    <property type="component" value="Chromosome 15"/>
</dbReference>
<gene>
    <name evidence="1" type="ORF">LOK49_LG14G00140</name>
</gene>
<protein>
    <submittedName>
        <fullName evidence="1">Uncharacterized protein</fullName>
    </submittedName>
</protein>
<evidence type="ECO:0000313" key="2">
    <source>
        <dbReference type="Proteomes" id="UP001060215"/>
    </source>
</evidence>
<proteinExistence type="predicted"/>
<keyword evidence="2" id="KW-1185">Reference proteome</keyword>
<organism evidence="1 2">
    <name type="scientific">Camellia lanceoleosa</name>
    <dbReference type="NCBI Taxonomy" id="1840588"/>
    <lineage>
        <taxon>Eukaryota</taxon>
        <taxon>Viridiplantae</taxon>
        <taxon>Streptophyta</taxon>
        <taxon>Embryophyta</taxon>
        <taxon>Tracheophyta</taxon>
        <taxon>Spermatophyta</taxon>
        <taxon>Magnoliopsida</taxon>
        <taxon>eudicotyledons</taxon>
        <taxon>Gunneridae</taxon>
        <taxon>Pentapetalae</taxon>
        <taxon>asterids</taxon>
        <taxon>Ericales</taxon>
        <taxon>Theaceae</taxon>
        <taxon>Camellia</taxon>
    </lineage>
</organism>
<evidence type="ECO:0000313" key="1">
    <source>
        <dbReference type="EMBL" id="KAI7986981.1"/>
    </source>
</evidence>
<name>A0ACC0FDY4_9ERIC</name>
<dbReference type="EMBL" id="CM045772">
    <property type="protein sequence ID" value="KAI7986981.1"/>
    <property type="molecule type" value="Genomic_DNA"/>
</dbReference>
<comment type="caution">
    <text evidence="1">The sequence shown here is derived from an EMBL/GenBank/DDBJ whole genome shotgun (WGS) entry which is preliminary data.</text>
</comment>
<reference evidence="1 2" key="1">
    <citation type="journal article" date="2022" name="Plant J.">
        <title>Chromosome-level genome of Camellia lanceoleosa provides a valuable resource for understanding genome evolution and self-incompatibility.</title>
        <authorList>
            <person name="Gong W."/>
            <person name="Xiao S."/>
            <person name="Wang L."/>
            <person name="Liao Z."/>
            <person name="Chang Y."/>
            <person name="Mo W."/>
            <person name="Hu G."/>
            <person name="Li W."/>
            <person name="Zhao G."/>
            <person name="Zhu H."/>
            <person name="Hu X."/>
            <person name="Ji K."/>
            <person name="Xiang X."/>
            <person name="Song Q."/>
            <person name="Yuan D."/>
            <person name="Jin S."/>
            <person name="Zhang L."/>
        </authorList>
    </citation>
    <scope>NUCLEOTIDE SEQUENCE [LARGE SCALE GENOMIC DNA]</scope>
    <source>
        <strain evidence="1">SQ_2022a</strain>
    </source>
</reference>
<accession>A0ACC0FDY4</accession>
<sequence>MSSPRVLQAVQMMLDTTVLFRVLGTKNFPIRHLLDMSSLSPLPSSKDKPSAPARLLFDSSGLIGFDPSVHRSALDALIEVSVSITDQAAIDTSIIVIPPAVSVL</sequence>